<proteinExistence type="predicted"/>
<dbReference type="GO" id="GO:0005524">
    <property type="term" value="F:ATP binding"/>
    <property type="evidence" value="ECO:0007669"/>
    <property type="project" value="UniProtKB-KW"/>
</dbReference>
<keyword evidence="2" id="KW-0813">Transport</keyword>
<feature type="transmembrane region" description="Helical" evidence="10">
    <location>
        <begin position="299"/>
        <end position="317"/>
    </location>
</feature>
<dbReference type="SUPFAM" id="SSF52540">
    <property type="entry name" value="P-loop containing nucleoside triphosphate hydrolases"/>
    <property type="match status" value="1"/>
</dbReference>
<dbReference type="SMART" id="SM00382">
    <property type="entry name" value="AAA"/>
    <property type="match status" value="1"/>
</dbReference>
<keyword evidence="14" id="KW-1185">Reference proteome</keyword>
<reference evidence="13 14" key="1">
    <citation type="submission" date="2019-03" db="EMBL/GenBank/DDBJ databases">
        <title>Genomic Encyclopedia of Type Strains, Phase IV (KMG-IV): sequencing the most valuable type-strain genomes for metagenomic binning, comparative biology and taxonomic classification.</title>
        <authorList>
            <person name="Goeker M."/>
        </authorList>
    </citation>
    <scope>NUCLEOTIDE SEQUENCE [LARGE SCALE GENOMIC DNA]</scope>
    <source>
        <strain evidence="13 14">DSM 100048</strain>
    </source>
</reference>
<dbReference type="PROSITE" id="PS50929">
    <property type="entry name" value="ABC_TM1F"/>
    <property type="match status" value="1"/>
</dbReference>
<evidence type="ECO:0000256" key="10">
    <source>
        <dbReference type="SAM" id="Phobius"/>
    </source>
</evidence>
<feature type="domain" description="ABC transmembrane type-1" evidence="12">
    <location>
        <begin position="59"/>
        <end position="358"/>
    </location>
</feature>
<evidence type="ECO:0000256" key="1">
    <source>
        <dbReference type="ARBA" id="ARBA00004651"/>
    </source>
</evidence>
<evidence type="ECO:0000256" key="5">
    <source>
        <dbReference type="ARBA" id="ARBA00022741"/>
    </source>
</evidence>
<organism evidence="13 14">
    <name type="scientific">Paracandidimonas soli</name>
    <dbReference type="NCBI Taxonomy" id="1917182"/>
    <lineage>
        <taxon>Bacteria</taxon>
        <taxon>Pseudomonadati</taxon>
        <taxon>Pseudomonadota</taxon>
        <taxon>Betaproteobacteria</taxon>
        <taxon>Burkholderiales</taxon>
        <taxon>Alcaligenaceae</taxon>
        <taxon>Paracandidimonas</taxon>
    </lineage>
</organism>
<evidence type="ECO:0000256" key="7">
    <source>
        <dbReference type="ARBA" id="ARBA00022989"/>
    </source>
</evidence>
<feature type="compositionally biased region" description="Basic and acidic residues" evidence="9">
    <location>
        <begin position="479"/>
        <end position="491"/>
    </location>
</feature>
<evidence type="ECO:0000313" key="14">
    <source>
        <dbReference type="Proteomes" id="UP000294692"/>
    </source>
</evidence>
<dbReference type="OrthoDB" id="9810134at2"/>
<feature type="transmembrane region" description="Helical" evidence="10">
    <location>
        <begin position="183"/>
        <end position="209"/>
    </location>
</feature>
<dbReference type="EMBL" id="SMBX01000003">
    <property type="protein sequence ID" value="TCV00771.1"/>
    <property type="molecule type" value="Genomic_DNA"/>
</dbReference>
<evidence type="ECO:0000256" key="6">
    <source>
        <dbReference type="ARBA" id="ARBA00022840"/>
    </source>
</evidence>
<feature type="region of interest" description="Disordered" evidence="9">
    <location>
        <begin position="478"/>
        <end position="498"/>
    </location>
</feature>
<dbReference type="InterPro" id="IPR003439">
    <property type="entry name" value="ABC_transporter-like_ATP-bd"/>
</dbReference>
<dbReference type="InterPro" id="IPR050835">
    <property type="entry name" value="ABC_transporter_sub-D"/>
</dbReference>
<protein>
    <submittedName>
        <fullName evidence="13">Putative ATP-binding cassette transporter</fullName>
    </submittedName>
</protein>
<dbReference type="PROSITE" id="PS50893">
    <property type="entry name" value="ABC_TRANSPORTER_2"/>
    <property type="match status" value="1"/>
</dbReference>
<dbReference type="GO" id="GO:0005886">
    <property type="term" value="C:plasma membrane"/>
    <property type="evidence" value="ECO:0007669"/>
    <property type="project" value="UniProtKB-SubCell"/>
</dbReference>
<gene>
    <name evidence="13" type="ORF">EV686_103354</name>
</gene>
<evidence type="ECO:0000256" key="3">
    <source>
        <dbReference type="ARBA" id="ARBA00022475"/>
    </source>
</evidence>
<keyword evidence="5" id="KW-0547">Nucleotide-binding</keyword>
<feature type="domain" description="ABC transporter" evidence="11">
    <location>
        <begin position="391"/>
        <end position="636"/>
    </location>
</feature>
<accession>A0A4R3V9T8</accession>
<evidence type="ECO:0000313" key="13">
    <source>
        <dbReference type="EMBL" id="TCV00771.1"/>
    </source>
</evidence>
<dbReference type="AlphaFoldDB" id="A0A4R3V9T8"/>
<dbReference type="InterPro" id="IPR017871">
    <property type="entry name" value="ABC_transporter-like_CS"/>
</dbReference>
<evidence type="ECO:0000256" key="9">
    <source>
        <dbReference type="SAM" id="MobiDB-lite"/>
    </source>
</evidence>
<feature type="transmembrane region" description="Helical" evidence="10">
    <location>
        <begin position="98"/>
        <end position="122"/>
    </location>
</feature>
<dbReference type="InterPro" id="IPR011527">
    <property type="entry name" value="ABC1_TM_dom"/>
</dbReference>
<dbReference type="Proteomes" id="UP000294692">
    <property type="component" value="Unassembled WGS sequence"/>
</dbReference>
<dbReference type="CDD" id="cd03223">
    <property type="entry name" value="ABCD_peroxisomal_ALDP"/>
    <property type="match status" value="1"/>
</dbReference>
<evidence type="ECO:0000256" key="4">
    <source>
        <dbReference type="ARBA" id="ARBA00022692"/>
    </source>
</evidence>
<dbReference type="SUPFAM" id="SSF90123">
    <property type="entry name" value="ABC transporter transmembrane region"/>
    <property type="match status" value="1"/>
</dbReference>
<dbReference type="Pfam" id="PF00005">
    <property type="entry name" value="ABC_tran"/>
    <property type="match status" value="1"/>
</dbReference>
<comment type="subcellular location">
    <subcellularLocation>
        <location evidence="1">Cell membrane</location>
        <topology evidence="1">Multi-pass membrane protein</topology>
    </subcellularLocation>
</comment>
<sequence>MDWNAELVNSAWWLLKAYLVTLVIFFISLFLLARSTVWGRQFWALTGGYFSPKRSWKPILGLCVILLLTLFAVRMDVLFSMWYNTMYTSLQNLDEATFWFAMWLFAILASIHVIRALIDFYIQQSFIIHWRKWLNEHLLSRWLDNQAYFRTQYLEKGIDNPDQRIQQDVTLFAESSLSLSMGVINAIVSTIAYTLILWGLSGPLALLGIEIPRGMVFMVFAYVLIATVFAIRIGRPLILLNFLNERFNADYRYALVRLREYAESIAFYAGEKVEGALLRSRFAQVIGNAWAIVRRSLQFLGFNFVVSQTAAVFPFIIQAQRFFSKQISLGDLVQTSQAFGRLQENLSFFRTAYDQFASYRATLDRLSGFTSAIEQAHRLPAPAIRADGTRLALENLSLSTPAGQVLLRDLSLEVAPGKPLLIRGPSGSGKTTLLRAIAGLWPYSEGAIVRPAHGTLFLSQKPYIPLGTLRDALYYPDSPGREAIDNPDPKGYRQSRAASDSSALKNLDGLLSAAHALNAPPASSATDETAVKALQDVQLGHLASRLDETADWGRILSLGEQQRLAFGRLLLAKPVAAFLDEATSAMDEGLEDAMYRLVRQQLPEMMLVSVGHRNTLFAHHPAHLVLAGKGSGKWEIHD</sequence>
<keyword evidence="6 13" id="KW-0067">ATP-binding</keyword>
<dbReference type="PANTHER" id="PTHR11384:SF59">
    <property type="entry name" value="LYSOSOMAL COBALAMIN TRANSPORTER ABCD4"/>
    <property type="match status" value="1"/>
</dbReference>
<dbReference type="Pfam" id="PF06472">
    <property type="entry name" value="ABC_membrane_2"/>
    <property type="match status" value="1"/>
</dbReference>
<comment type="caution">
    <text evidence="13">The sequence shown here is derived from an EMBL/GenBank/DDBJ whole genome shotgun (WGS) entry which is preliminary data.</text>
</comment>
<dbReference type="PROSITE" id="PS00211">
    <property type="entry name" value="ABC_TRANSPORTER_1"/>
    <property type="match status" value="1"/>
</dbReference>
<dbReference type="RefSeq" id="WP_132475703.1">
    <property type="nucleotide sequence ID" value="NZ_JBHRVM010000001.1"/>
</dbReference>
<dbReference type="GO" id="GO:0140359">
    <property type="term" value="F:ABC-type transporter activity"/>
    <property type="evidence" value="ECO:0007669"/>
    <property type="project" value="InterPro"/>
</dbReference>
<evidence type="ECO:0000256" key="2">
    <source>
        <dbReference type="ARBA" id="ARBA00022448"/>
    </source>
</evidence>
<evidence type="ECO:0000259" key="12">
    <source>
        <dbReference type="PROSITE" id="PS50929"/>
    </source>
</evidence>
<feature type="transmembrane region" description="Helical" evidence="10">
    <location>
        <begin position="12"/>
        <end position="33"/>
    </location>
</feature>
<keyword evidence="4 10" id="KW-0812">Transmembrane</keyword>
<dbReference type="Gene3D" id="3.40.50.300">
    <property type="entry name" value="P-loop containing nucleotide triphosphate hydrolases"/>
    <property type="match status" value="1"/>
</dbReference>
<dbReference type="InterPro" id="IPR027417">
    <property type="entry name" value="P-loop_NTPase"/>
</dbReference>
<evidence type="ECO:0000259" key="11">
    <source>
        <dbReference type="PROSITE" id="PS50893"/>
    </source>
</evidence>
<dbReference type="Gene3D" id="1.20.1560.10">
    <property type="entry name" value="ABC transporter type 1, transmembrane domain"/>
    <property type="match status" value="1"/>
</dbReference>
<feature type="transmembrane region" description="Helical" evidence="10">
    <location>
        <begin position="215"/>
        <end position="234"/>
    </location>
</feature>
<keyword evidence="7 10" id="KW-1133">Transmembrane helix</keyword>
<dbReference type="InterPro" id="IPR036640">
    <property type="entry name" value="ABC1_TM_sf"/>
</dbReference>
<name>A0A4R3V9T8_9BURK</name>
<evidence type="ECO:0000256" key="8">
    <source>
        <dbReference type="ARBA" id="ARBA00023136"/>
    </source>
</evidence>
<dbReference type="InterPro" id="IPR003593">
    <property type="entry name" value="AAA+_ATPase"/>
</dbReference>
<dbReference type="PANTHER" id="PTHR11384">
    <property type="entry name" value="ATP-BINDING CASSETTE, SUB-FAMILY D MEMBER"/>
    <property type="match status" value="1"/>
</dbReference>
<keyword evidence="3" id="KW-1003">Cell membrane</keyword>
<dbReference type="GO" id="GO:0016887">
    <property type="term" value="F:ATP hydrolysis activity"/>
    <property type="evidence" value="ECO:0007669"/>
    <property type="project" value="InterPro"/>
</dbReference>
<keyword evidence="8 10" id="KW-0472">Membrane</keyword>
<feature type="transmembrane region" description="Helical" evidence="10">
    <location>
        <begin position="59"/>
        <end position="83"/>
    </location>
</feature>